<dbReference type="EMBL" id="DLUI01000099">
    <property type="protein sequence ID" value="DAB38266.1"/>
    <property type="molecule type" value="Genomic_DNA"/>
</dbReference>
<accession>A0A2D3WJ17</accession>
<evidence type="ECO:0000313" key="2">
    <source>
        <dbReference type="Proteomes" id="UP000228859"/>
    </source>
</evidence>
<sequence length="130" mass="14697">MNYFWSFLFLTLSLNAAYNPFFREPVKPKKAPAATSEVRPMPLPPLLAPPSLPAAKSVFDLSQLVYNCFLETEKGKFILLKIGSNTVVLKEGDPFYANNTKYFIRNITSNYITVDDAGRTQTIYFTTGDR</sequence>
<evidence type="ECO:0000313" key="1">
    <source>
        <dbReference type="EMBL" id="DAB38266.1"/>
    </source>
</evidence>
<reference evidence="1 2" key="1">
    <citation type="journal article" date="2017" name="Front. Microbiol.">
        <title>Comparative Genomic Analysis of the Class Epsilonproteobacteria and Proposed Reclassification to Epsilonbacteraeota (phyl. nov.).</title>
        <authorList>
            <person name="Waite D.W."/>
            <person name="Vanwonterghem I."/>
            <person name="Rinke C."/>
            <person name="Parks D.H."/>
            <person name="Zhang Y."/>
            <person name="Takai K."/>
            <person name="Sievert S.M."/>
            <person name="Simon J."/>
            <person name="Campbell B.J."/>
            <person name="Hanson T.E."/>
            <person name="Woyke T."/>
            <person name="Klotz M.G."/>
            <person name="Hugenholtz P."/>
        </authorList>
    </citation>
    <scope>NUCLEOTIDE SEQUENCE [LARGE SCALE GENOMIC DNA]</scope>
    <source>
        <strain evidence="1">UBA12443</strain>
    </source>
</reference>
<name>A0A2D3WJ17_9BACT</name>
<dbReference type="Proteomes" id="UP000228859">
    <property type="component" value="Unassembled WGS sequence"/>
</dbReference>
<protein>
    <submittedName>
        <fullName evidence="1">Uncharacterized protein</fullName>
    </submittedName>
</protein>
<comment type="caution">
    <text evidence="1">The sequence shown here is derived from an EMBL/GenBank/DDBJ whole genome shotgun (WGS) entry which is preliminary data.</text>
</comment>
<gene>
    <name evidence="1" type="ORF">CFH83_06855</name>
</gene>
<dbReference type="RefSeq" id="WP_294893716.1">
    <property type="nucleotide sequence ID" value="NZ_DLUI01000099.1"/>
</dbReference>
<organism evidence="1 2">
    <name type="scientific">Sulfuricurvum kujiense</name>
    <dbReference type="NCBI Taxonomy" id="148813"/>
    <lineage>
        <taxon>Bacteria</taxon>
        <taxon>Pseudomonadati</taxon>
        <taxon>Campylobacterota</taxon>
        <taxon>Epsilonproteobacteria</taxon>
        <taxon>Campylobacterales</taxon>
        <taxon>Sulfurimonadaceae</taxon>
        <taxon>Sulfuricurvum</taxon>
    </lineage>
</organism>
<proteinExistence type="predicted"/>
<dbReference type="AlphaFoldDB" id="A0A2D3WJ17"/>